<dbReference type="RefSeq" id="WP_168437994.1">
    <property type="nucleotide sequence ID" value="NZ_JAAXOU010000037.1"/>
</dbReference>
<dbReference type="InterPro" id="IPR005804">
    <property type="entry name" value="FA_desaturase_dom"/>
</dbReference>
<name>A0AA44DBF0_STRE0</name>
<evidence type="ECO:0000313" key="4">
    <source>
        <dbReference type="Proteomes" id="UP000570003"/>
    </source>
</evidence>
<evidence type="ECO:0000256" key="1">
    <source>
        <dbReference type="SAM" id="Phobius"/>
    </source>
</evidence>
<feature type="transmembrane region" description="Helical" evidence="1">
    <location>
        <begin position="71"/>
        <end position="92"/>
    </location>
</feature>
<keyword evidence="1" id="KW-0472">Membrane</keyword>
<feature type="transmembrane region" description="Helical" evidence="1">
    <location>
        <begin position="45"/>
        <end position="65"/>
    </location>
</feature>
<dbReference type="Pfam" id="PF00487">
    <property type="entry name" value="FA_desaturase"/>
    <property type="match status" value="1"/>
</dbReference>
<feature type="domain" description="Fatty acid desaturase" evidence="2">
    <location>
        <begin position="71"/>
        <end position="316"/>
    </location>
</feature>
<dbReference type="GO" id="GO:0006629">
    <property type="term" value="P:lipid metabolic process"/>
    <property type="evidence" value="ECO:0007669"/>
    <property type="project" value="InterPro"/>
</dbReference>
<dbReference type="Proteomes" id="UP000570003">
    <property type="component" value="Unassembled WGS sequence"/>
</dbReference>
<dbReference type="CDD" id="cd03507">
    <property type="entry name" value="Delta12-FADS-like"/>
    <property type="match status" value="1"/>
</dbReference>
<protein>
    <submittedName>
        <fullName evidence="3">Fatty acid desaturase</fullName>
    </submittedName>
</protein>
<comment type="caution">
    <text evidence="3">The sequence shown here is derived from an EMBL/GenBank/DDBJ whole genome shotgun (WGS) entry which is preliminary data.</text>
</comment>
<feature type="transmembrane region" description="Helical" evidence="1">
    <location>
        <begin position="104"/>
        <end position="123"/>
    </location>
</feature>
<gene>
    <name evidence="3" type="ORF">HGA06_06085</name>
</gene>
<dbReference type="GO" id="GO:0016491">
    <property type="term" value="F:oxidoreductase activity"/>
    <property type="evidence" value="ECO:0007669"/>
    <property type="project" value="InterPro"/>
</dbReference>
<proteinExistence type="predicted"/>
<dbReference type="InterPro" id="IPR012171">
    <property type="entry name" value="Fatty_acid_desaturase"/>
</dbReference>
<keyword evidence="1" id="KW-0812">Transmembrane</keyword>
<dbReference type="AlphaFoldDB" id="A0AA44DBF0"/>
<keyword evidence="1" id="KW-1133">Transmembrane helix</keyword>
<feature type="transmembrane region" description="Helical" evidence="1">
    <location>
        <begin position="160"/>
        <end position="179"/>
    </location>
</feature>
<organism evidence="3 4">
    <name type="scientific">Streptomyces somaliensis (strain ATCC 33201 / DSM 40738 / JCM 12659 / KCTC 9044 / NCTC 11332 / NRRL B-12077 / IP 733)</name>
    <dbReference type="NCBI Taxonomy" id="1134445"/>
    <lineage>
        <taxon>Bacteria</taxon>
        <taxon>Bacillati</taxon>
        <taxon>Actinomycetota</taxon>
        <taxon>Actinomycetes</taxon>
        <taxon>Kitasatosporales</taxon>
        <taxon>Streptomycetaceae</taxon>
        <taxon>Streptomyces</taxon>
    </lineage>
</organism>
<feature type="transmembrane region" description="Helical" evidence="1">
    <location>
        <begin position="200"/>
        <end position="218"/>
    </location>
</feature>
<evidence type="ECO:0000259" key="2">
    <source>
        <dbReference type="Pfam" id="PF00487"/>
    </source>
</evidence>
<sequence>MGAFDFPSAPDEHFQSFLRQAQSIEGERLAGAIPKEYFEPRVGRGVAGFAVSWLLYAGAIAGVAWAPHRLLWIPLWIVAGLGGWGLHCIAHDCGHGSFSRSRRLNHAVGHVALLPLIYPFHAWRHVHNMHHGSTNHLELDTDWRPLPAGVFDRMPLWGRALYVSTRTWAFWGGTVNYWIESGFRPGFYPKAGQRREVRRSMAFVAAAAVPYLGALVYFTGPSGLLRYFVAPWLATHAWFSATTLMHHSASDVPYLTAEHWTRNAGRLLVTTDYVYPRWLLFLTHNISLHTAHHVAPVVPFYNLPKARQALKDRYPGLVRERKFTFGQMWRIIRHLHFYDTESGFYTDLSRSRVPTGAAPSTTAEGTR</sequence>
<dbReference type="PANTHER" id="PTHR32100">
    <property type="entry name" value="OMEGA-6 FATTY ACID DESATURASE, CHLOROPLASTIC"/>
    <property type="match status" value="1"/>
</dbReference>
<reference evidence="3 4" key="1">
    <citation type="submission" date="2020-04" db="EMBL/GenBank/DDBJ databases">
        <title>MicrobeNet Type strains.</title>
        <authorList>
            <person name="Nicholson A.C."/>
        </authorList>
    </citation>
    <scope>NUCLEOTIDE SEQUENCE [LARGE SCALE GENOMIC DNA]</scope>
    <source>
        <strain evidence="3 4">DSM 40738</strain>
    </source>
</reference>
<accession>A0AA44DBF0</accession>
<evidence type="ECO:0000313" key="3">
    <source>
        <dbReference type="EMBL" id="NKY13753.1"/>
    </source>
</evidence>
<keyword evidence="4" id="KW-1185">Reference proteome</keyword>
<dbReference type="EMBL" id="JAAXOU010000037">
    <property type="protein sequence ID" value="NKY13753.1"/>
    <property type="molecule type" value="Genomic_DNA"/>
</dbReference>